<name>A0AAD8N098_9APIA</name>
<dbReference type="InterPro" id="IPR029048">
    <property type="entry name" value="HSP70_C_sf"/>
</dbReference>
<accession>A0AAD8N098</accession>
<gene>
    <name evidence="3" type="ORF">POM88_006748</name>
</gene>
<keyword evidence="2" id="KW-0067">ATP-binding</keyword>
<dbReference type="GO" id="GO:0140662">
    <property type="term" value="F:ATP-dependent protein folding chaperone"/>
    <property type="evidence" value="ECO:0007669"/>
    <property type="project" value="InterPro"/>
</dbReference>
<dbReference type="InterPro" id="IPR013126">
    <property type="entry name" value="Hsp_70_fam"/>
</dbReference>
<sequence>MGAAIQGEFDRVGIPPTPRGIPQIEVTFDIDANSIEVTFDIDANSIEFTFDIDSRNTADTTTYSVEKSMNEYKDKIPAEVASEIEAAVADSKKASGGDNVEVSHVRHLTSLITTTYRFAIYCSQVGHYCF</sequence>
<dbReference type="EMBL" id="JAUIZM010000002">
    <property type="protein sequence ID" value="KAK1396885.1"/>
    <property type="molecule type" value="Genomic_DNA"/>
</dbReference>
<reference evidence="3" key="2">
    <citation type="submission" date="2023-05" db="EMBL/GenBank/DDBJ databases">
        <authorList>
            <person name="Schelkunov M.I."/>
        </authorList>
    </citation>
    <scope>NUCLEOTIDE SEQUENCE</scope>
    <source>
        <strain evidence="3">Hsosn_3</strain>
        <tissue evidence="3">Leaf</tissue>
    </source>
</reference>
<dbReference type="GO" id="GO:0005524">
    <property type="term" value="F:ATP binding"/>
    <property type="evidence" value="ECO:0007669"/>
    <property type="project" value="UniProtKB-KW"/>
</dbReference>
<proteinExistence type="predicted"/>
<organism evidence="3 4">
    <name type="scientific">Heracleum sosnowskyi</name>
    <dbReference type="NCBI Taxonomy" id="360622"/>
    <lineage>
        <taxon>Eukaryota</taxon>
        <taxon>Viridiplantae</taxon>
        <taxon>Streptophyta</taxon>
        <taxon>Embryophyta</taxon>
        <taxon>Tracheophyta</taxon>
        <taxon>Spermatophyta</taxon>
        <taxon>Magnoliopsida</taxon>
        <taxon>eudicotyledons</taxon>
        <taxon>Gunneridae</taxon>
        <taxon>Pentapetalae</taxon>
        <taxon>asterids</taxon>
        <taxon>campanulids</taxon>
        <taxon>Apiales</taxon>
        <taxon>Apiaceae</taxon>
        <taxon>Apioideae</taxon>
        <taxon>apioid superclade</taxon>
        <taxon>Tordylieae</taxon>
        <taxon>Tordyliinae</taxon>
        <taxon>Heracleum</taxon>
    </lineage>
</organism>
<evidence type="ECO:0000256" key="2">
    <source>
        <dbReference type="ARBA" id="ARBA00022840"/>
    </source>
</evidence>
<keyword evidence="1" id="KW-0547">Nucleotide-binding</keyword>
<dbReference type="AlphaFoldDB" id="A0AAD8N098"/>
<comment type="caution">
    <text evidence="3">The sequence shown here is derived from an EMBL/GenBank/DDBJ whole genome shotgun (WGS) entry which is preliminary data.</text>
</comment>
<dbReference type="Gene3D" id="1.20.1270.10">
    <property type="match status" value="1"/>
</dbReference>
<evidence type="ECO:0008006" key="5">
    <source>
        <dbReference type="Google" id="ProtNLM"/>
    </source>
</evidence>
<dbReference type="Gene3D" id="2.60.34.10">
    <property type="entry name" value="Substrate Binding Domain Of DNAk, Chain A, domain 1"/>
    <property type="match status" value="1"/>
</dbReference>
<dbReference type="SUPFAM" id="SSF100920">
    <property type="entry name" value="Heat shock protein 70kD (HSP70), peptide-binding domain"/>
    <property type="match status" value="1"/>
</dbReference>
<protein>
    <recommendedName>
        <fullName evidence="5">Heat shock protein 70</fullName>
    </recommendedName>
</protein>
<keyword evidence="4" id="KW-1185">Reference proteome</keyword>
<dbReference type="Pfam" id="PF00012">
    <property type="entry name" value="HSP70"/>
    <property type="match status" value="1"/>
</dbReference>
<dbReference type="Proteomes" id="UP001237642">
    <property type="component" value="Unassembled WGS sequence"/>
</dbReference>
<reference evidence="3" key="1">
    <citation type="submission" date="2023-02" db="EMBL/GenBank/DDBJ databases">
        <title>Genome of toxic invasive species Heracleum sosnowskyi carries increased number of genes despite the absence of recent whole-genome duplications.</title>
        <authorList>
            <person name="Schelkunov M."/>
            <person name="Shtratnikova V."/>
            <person name="Makarenko M."/>
            <person name="Klepikova A."/>
            <person name="Omelchenko D."/>
            <person name="Novikova G."/>
            <person name="Obukhova E."/>
            <person name="Bogdanov V."/>
            <person name="Penin A."/>
            <person name="Logacheva M."/>
        </authorList>
    </citation>
    <scope>NUCLEOTIDE SEQUENCE</scope>
    <source>
        <strain evidence="3">Hsosn_3</strain>
        <tissue evidence="3">Leaf</tissue>
    </source>
</reference>
<evidence type="ECO:0000256" key="1">
    <source>
        <dbReference type="ARBA" id="ARBA00022741"/>
    </source>
</evidence>
<evidence type="ECO:0000313" key="3">
    <source>
        <dbReference type="EMBL" id="KAK1396885.1"/>
    </source>
</evidence>
<dbReference type="InterPro" id="IPR029047">
    <property type="entry name" value="HSP70_peptide-bd_sf"/>
</dbReference>
<dbReference type="SUPFAM" id="SSF100934">
    <property type="entry name" value="Heat shock protein 70kD (HSP70), C-terminal subdomain"/>
    <property type="match status" value="1"/>
</dbReference>
<evidence type="ECO:0000313" key="4">
    <source>
        <dbReference type="Proteomes" id="UP001237642"/>
    </source>
</evidence>